<name>A0A511Z4K1_9BACL</name>
<gene>
    <name evidence="2" type="ORF">SLU01_06960</name>
</gene>
<protein>
    <submittedName>
        <fullName evidence="2">Uncharacterized protein</fullName>
    </submittedName>
</protein>
<evidence type="ECO:0000256" key="1">
    <source>
        <dbReference type="SAM" id="Coils"/>
    </source>
</evidence>
<feature type="coiled-coil region" evidence="1">
    <location>
        <begin position="176"/>
        <end position="203"/>
    </location>
</feature>
<dbReference type="RefSeq" id="WP_147055384.1">
    <property type="nucleotide sequence ID" value="NZ_BJYL01000008.1"/>
</dbReference>
<dbReference type="Proteomes" id="UP000321901">
    <property type="component" value="Unassembled WGS sequence"/>
</dbReference>
<keyword evidence="3" id="KW-1185">Reference proteome</keyword>
<reference evidence="2 3" key="1">
    <citation type="submission" date="2019-07" db="EMBL/GenBank/DDBJ databases">
        <title>Whole genome shotgun sequence of Sporosarcina luteola NBRC 105378.</title>
        <authorList>
            <person name="Hosoyama A."/>
            <person name="Uohara A."/>
            <person name="Ohji S."/>
            <person name="Ichikawa N."/>
        </authorList>
    </citation>
    <scope>NUCLEOTIDE SEQUENCE [LARGE SCALE GENOMIC DNA]</scope>
    <source>
        <strain evidence="2 3">NBRC 105378</strain>
    </source>
</reference>
<organism evidence="2 3">
    <name type="scientific">Sporosarcina luteola</name>
    <dbReference type="NCBI Taxonomy" id="582850"/>
    <lineage>
        <taxon>Bacteria</taxon>
        <taxon>Bacillati</taxon>
        <taxon>Bacillota</taxon>
        <taxon>Bacilli</taxon>
        <taxon>Bacillales</taxon>
        <taxon>Caryophanaceae</taxon>
        <taxon>Sporosarcina</taxon>
    </lineage>
</organism>
<dbReference type="EMBL" id="BJYL01000008">
    <property type="protein sequence ID" value="GEN82384.1"/>
    <property type="molecule type" value="Genomic_DNA"/>
</dbReference>
<accession>A0A511Z4K1</accession>
<dbReference type="OrthoDB" id="2437506at2"/>
<evidence type="ECO:0000313" key="3">
    <source>
        <dbReference type="Proteomes" id="UP000321901"/>
    </source>
</evidence>
<keyword evidence="1" id="KW-0175">Coiled coil</keyword>
<dbReference type="AlphaFoldDB" id="A0A511Z4K1"/>
<proteinExistence type="predicted"/>
<sequence>MSMLKTGKKKVVAGVVAVGVLTGGGAVFGATDGGTHLKNWFEGIFLEKKAGLEVEYNEYWDGEIGELDTLVEKQKEDAALKLKTKMRTELASKGKNITKEASKHVSAIGVETKELEKYMNTEFEKLKTRVSDEIHVAGTEWFRGAHTDLEEITNELGEEARDTVKKGLDNATEMAISNIQEAIDKAKAELTALLATKSDATAKEIKDMIDERIFGVSYQITAAANYMVQEQEKLIADLAAELEDAAVQKMNDLVNGN</sequence>
<comment type="caution">
    <text evidence="2">The sequence shown here is derived from an EMBL/GenBank/DDBJ whole genome shotgun (WGS) entry which is preliminary data.</text>
</comment>
<evidence type="ECO:0000313" key="2">
    <source>
        <dbReference type="EMBL" id="GEN82384.1"/>
    </source>
</evidence>